<dbReference type="PANTHER" id="PTHR14614">
    <property type="entry name" value="HEPATOCELLULAR CARCINOMA-ASSOCIATED ANTIGEN"/>
    <property type="match status" value="1"/>
</dbReference>
<evidence type="ECO:0000256" key="1">
    <source>
        <dbReference type="SAM" id="MobiDB-lite"/>
    </source>
</evidence>
<name>A0A0G4I218_9ALVE</name>
<gene>
    <name evidence="2" type="ORF">Cvel_10292</name>
</gene>
<accession>A0A0G4I218</accession>
<dbReference type="Pfam" id="PF10294">
    <property type="entry name" value="Methyltransf_16"/>
    <property type="match status" value="2"/>
</dbReference>
<dbReference type="Gene3D" id="3.40.50.150">
    <property type="entry name" value="Vaccinia Virus protein VP39"/>
    <property type="match status" value="1"/>
</dbReference>
<dbReference type="AlphaFoldDB" id="A0A0G4I218"/>
<evidence type="ECO:0008006" key="3">
    <source>
        <dbReference type="Google" id="ProtNLM"/>
    </source>
</evidence>
<dbReference type="InterPro" id="IPR029063">
    <property type="entry name" value="SAM-dependent_MTases_sf"/>
</dbReference>
<feature type="region of interest" description="Disordered" evidence="1">
    <location>
        <begin position="206"/>
        <end position="225"/>
    </location>
</feature>
<organism evidence="2">
    <name type="scientific">Chromera velia CCMP2878</name>
    <dbReference type="NCBI Taxonomy" id="1169474"/>
    <lineage>
        <taxon>Eukaryota</taxon>
        <taxon>Sar</taxon>
        <taxon>Alveolata</taxon>
        <taxon>Colpodellida</taxon>
        <taxon>Chromeraceae</taxon>
        <taxon>Chromera</taxon>
    </lineage>
</organism>
<sequence length="350" mass="37973">MPSEECGVLASLLDSPEDGDDPEFGFPLFGFDVDGDGDGTASVQKADEERFAEIRSREEAAKRPWRAEGSPVCGVSGLSDVCTEVPGVWQLPLESGGRVLFREGDGVGHGGDIVGTGARVWDSALVMAKFLDTTSSRTVSQAKSGEALSLKGARVIELGAGVGLPGLCAFRLGASDVVLTDVDARLPLLAENAKLNEADMLRRPGEELKERANVSGEETEGAGDAKGRDSLLLSLRATPSKVRVEALDWRRLEEARRRLGEFDFDVVLCTDLLFNDEAIPLLVDVIDAAASRRRPAVVLSCCEHRWPGAERFYSLLEGRGFTVSPVESREQHPLFQHRSIHLFKATRQRD</sequence>
<dbReference type="SUPFAM" id="SSF53335">
    <property type="entry name" value="S-adenosyl-L-methionine-dependent methyltransferases"/>
    <property type="match status" value="1"/>
</dbReference>
<feature type="region of interest" description="Disordered" evidence="1">
    <location>
        <begin position="1"/>
        <end position="20"/>
    </location>
</feature>
<dbReference type="EMBL" id="CDMZ01004807">
    <property type="protein sequence ID" value="CEM50958.1"/>
    <property type="molecule type" value="Genomic_DNA"/>
</dbReference>
<dbReference type="VEuPathDB" id="CryptoDB:Cvel_10292"/>
<proteinExistence type="predicted"/>
<reference evidence="2" key="1">
    <citation type="submission" date="2014-11" db="EMBL/GenBank/DDBJ databases">
        <authorList>
            <person name="Otto D Thomas"/>
            <person name="Naeem Raeece"/>
        </authorList>
    </citation>
    <scope>NUCLEOTIDE SEQUENCE</scope>
</reference>
<protein>
    <recommendedName>
        <fullName evidence="3">FAM86 N-terminal domain-containing protein</fullName>
    </recommendedName>
</protein>
<evidence type="ECO:0000313" key="2">
    <source>
        <dbReference type="EMBL" id="CEM50958.1"/>
    </source>
</evidence>
<dbReference type="PANTHER" id="PTHR14614:SF163">
    <property type="entry name" value="METHYLTRANSFERASE SMALL DOMAIN-CONTAINING PROTEIN"/>
    <property type="match status" value="1"/>
</dbReference>
<dbReference type="InterPro" id="IPR019410">
    <property type="entry name" value="Methyltransf_16"/>
</dbReference>